<dbReference type="Pfam" id="PF00561">
    <property type="entry name" value="Abhydrolase_1"/>
    <property type="match status" value="1"/>
</dbReference>
<feature type="binding site" evidence="5">
    <location>
        <position position="28"/>
    </location>
    <ligand>
        <name>substrate</name>
    </ligand>
</feature>
<dbReference type="GO" id="GO:0005737">
    <property type="term" value="C:cytoplasm"/>
    <property type="evidence" value="ECO:0007669"/>
    <property type="project" value="UniProtKB-SubCell"/>
</dbReference>
<evidence type="ECO:0000313" key="7">
    <source>
        <dbReference type="EMBL" id="KII81230.1"/>
    </source>
</evidence>
<comment type="caution">
    <text evidence="7">The sequence shown here is derived from an EMBL/GenBank/DDBJ whole genome shotgun (WGS) entry which is preliminary data.</text>
</comment>
<dbReference type="Proteomes" id="UP000031672">
    <property type="component" value="Unassembled WGS sequence"/>
</dbReference>
<feature type="active site" description="Nucleophile" evidence="5">
    <location>
        <position position="88"/>
    </location>
</feature>
<name>A0A0C2P5G7_9VIBR</name>
<comment type="subcellular location">
    <subcellularLocation>
        <location evidence="5">Cytoplasm</location>
    </subcellularLocation>
</comment>
<dbReference type="GO" id="GO:0009102">
    <property type="term" value="P:biotin biosynthetic process"/>
    <property type="evidence" value="ECO:0007669"/>
    <property type="project" value="UniProtKB-UniRule"/>
</dbReference>
<keyword evidence="1 5" id="KW-0719">Serine esterase</keyword>
<proteinExistence type="inferred from homology"/>
<comment type="pathway">
    <text evidence="5">Cofactor biosynthesis; biotin biosynthesis.</text>
</comment>
<protein>
    <recommendedName>
        <fullName evidence="5">Pimeloyl-[acyl-carrier protein] methyl ester esterase</fullName>
        <ecNumber evidence="5">3.1.1.85</ecNumber>
    </recommendedName>
    <alternativeName>
        <fullName evidence="5">Biotin synthesis protein BioH</fullName>
    </alternativeName>
    <alternativeName>
        <fullName evidence="5">Carboxylesterase BioH</fullName>
    </alternativeName>
</protein>
<comment type="subunit">
    <text evidence="5">Monomer.</text>
</comment>
<keyword evidence="2 5" id="KW-0963">Cytoplasm</keyword>
<dbReference type="UniPathway" id="UPA00078"/>
<dbReference type="GO" id="GO:0090499">
    <property type="term" value="F:pimelyl-[acyl-carrier protein] methyl ester esterase activity"/>
    <property type="evidence" value="ECO:0007669"/>
    <property type="project" value="UniProtKB-EC"/>
</dbReference>
<dbReference type="Gene3D" id="3.40.50.1820">
    <property type="entry name" value="alpha/beta hydrolase"/>
    <property type="match status" value="1"/>
</dbReference>
<dbReference type="RefSeq" id="WP_040987312.1">
    <property type="nucleotide sequence ID" value="NZ_JTKH01000005.1"/>
</dbReference>
<reference evidence="7 8" key="1">
    <citation type="submission" date="2014-11" db="EMBL/GenBank/DDBJ databases">
        <title>Draft Genome Sequence of Vibrio piscirenalis strains CECT 8603T and CECT 8604, two marine Gammaproteobacterium isolated from cultured gilthead sea bream (Sparus aurata).</title>
        <authorList>
            <person name="Arahal D.R."/>
            <person name="Rodrigo-Torres L."/>
            <person name="Lucena T."/>
            <person name="Pujalte M.J."/>
        </authorList>
    </citation>
    <scope>NUCLEOTIDE SEQUENCE [LARGE SCALE GENOMIC DNA]</scope>
    <source>
        <strain evidence="7 8">DCR 1-4-2</strain>
    </source>
</reference>
<evidence type="ECO:0000256" key="1">
    <source>
        <dbReference type="ARBA" id="ARBA00022487"/>
    </source>
</evidence>
<evidence type="ECO:0000256" key="5">
    <source>
        <dbReference type="HAMAP-Rule" id="MF_01260"/>
    </source>
</evidence>
<evidence type="ECO:0000259" key="6">
    <source>
        <dbReference type="Pfam" id="PF00561"/>
    </source>
</evidence>
<evidence type="ECO:0000256" key="4">
    <source>
        <dbReference type="ARBA" id="ARBA00022801"/>
    </source>
</evidence>
<dbReference type="InterPro" id="IPR000073">
    <property type="entry name" value="AB_hydrolase_1"/>
</dbReference>
<dbReference type="PANTHER" id="PTHR43798:SF31">
    <property type="entry name" value="AB HYDROLASE SUPERFAMILY PROTEIN YCLE"/>
    <property type="match status" value="1"/>
</dbReference>
<dbReference type="NCBIfam" id="TIGR01738">
    <property type="entry name" value="bioH"/>
    <property type="match status" value="1"/>
</dbReference>
<feature type="binding site" evidence="5">
    <location>
        <begin position="157"/>
        <end position="161"/>
    </location>
    <ligand>
        <name>substrate</name>
    </ligand>
</feature>
<dbReference type="OrthoDB" id="9780744at2"/>
<dbReference type="InterPro" id="IPR050266">
    <property type="entry name" value="AB_hydrolase_sf"/>
</dbReference>
<dbReference type="PANTHER" id="PTHR43798">
    <property type="entry name" value="MONOACYLGLYCEROL LIPASE"/>
    <property type="match status" value="1"/>
</dbReference>
<organism evidence="7 8">
    <name type="scientific">Vibrio renipiscarius</name>
    <dbReference type="NCBI Taxonomy" id="1461322"/>
    <lineage>
        <taxon>Bacteria</taxon>
        <taxon>Pseudomonadati</taxon>
        <taxon>Pseudomonadota</taxon>
        <taxon>Gammaproteobacteria</taxon>
        <taxon>Vibrionales</taxon>
        <taxon>Vibrionaceae</taxon>
        <taxon>Vibrio</taxon>
    </lineage>
</organism>
<feature type="binding site" evidence="5">
    <location>
        <position position="249"/>
    </location>
    <ligand>
        <name>substrate</name>
    </ligand>
</feature>
<comment type="function">
    <text evidence="5">The physiological role of BioH is to remove the methyl group introduced by BioC when the pimeloyl moiety is complete. It allows to synthesize pimeloyl-ACP via the fatty acid synthetic pathway through the hydrolysis of the ester bonds of pimeloyl-ACP esters.</text>
</comment>
<sequence length="273" mass="30220">MRQTERTNPALHWSTYGAGEHLVLLHGWGMNGAVWQQSIDALSQHYCVHVVDLPGFGHSHHCHFSTIEDLTEQVLRDAPPQAIWLGWSLGGLVASHIALHHPDRMLGFISVASSPCFAAKPSDDIIGQAPWRGIQANVLSAFTAQLMDDFQLTIERFMALQAIGSPSARQDVKTLKKAVLSRPSPNQQSLLSGLHLLAELDYRAQLANIEVPTLRLYGRLDGLVPIKIAKEVDKLMPNSQSFVFNQSSHAPFMTEPEAFIEQVIGFQNHKLIA</sequence>
<dbReference type="EMBL" id="JTKH01000005">
    <property type="protein sequence ID" value="KII81230.1"/>
    <property type="molecule type" value="Genomic_DNA"/>
</dbReference>
<accession>A0A0C2P5G7</accession>
<keyword evidence="8" id="KW-1185">Reference proteome</keyword>
<feature type="domain" description="AB hydrolase-1" evidence="6">
    <location>
        <begin position="21"/>
        <end position="256"/>
    </location>
</feature>
<dbReference type="AlphaFoldDB" id="A0A0C2P5G7"/>
<comment type="similarity">
    <text evidence="5">Belongs to the AB hydrolase superfamily. Carboxylesterase BioH family.</text>
</comment>
<keyword evidence="4 5" id="KW-0378">Hydrolase</keyword>
<dbReference type="GO" id="GO:0016020">
    <property type="term" value="C:membrane"/>
    <property type="evidence" value="ECO:0007669"/>
    <property type="project" value="TreeGrafter"/>
</dbReference>
<dbReference type="EC" id="3.1.1.85" evidence="5"/>
<evidence type="ECO:0000256" key="2">
    <source>
        <dbReference type="ARBA" id="ARBA00022490"/>
    </source>
</evidence>
<dbReference type="InterPro" id="IPR010076">
    <property type="entry name" value="BioH"/>
</dbReference>
<comment type="catalytic activity">
    <reaction evidence="5">
        <text>6-carboxyhexanoyl-[ACP] methyl ester + H2O = 6-carboxyhexanoyl-[ACP] + methanol + H(+)</text>
        <dbReference type="Rhea" id="RHEA:42700"/>
        <dbReference type="Rhea" id="RHEA-COMP:9955"/>
        <dbReference type="Rhea" id="RHEA-COMP:10186"/>
        <dbReference type="ChEBI" id="CHEBI:15377"/>
        <dbReference type="ChEBI" id="CHEBI:15378"/>
        <dbReference type="ChEBI" id="CHEBI:17790"/>
        <dbReference type="ChEBI" id="CHEBI:78846"/>
        <dbReference type="ChEBI" id="CHEBI:82735"/>
        <dbReference type="EC" id="3.1.1.85"/>
    </reaction>
</comment>
<dbReference type="HAMAP" id="MF_01260">
    <property type="entry name" value="Carboxylester"/>
    <property type="match status" value="1"/>
</dbReference>
<gene>
    <name evidence="5" type="primary">bioH</name>
    <name evidence="7" type="ORF">OJ16_02985</name>
</gene>
<dbReference type="SUPFAM" id="SSF53474">
    <property type="entry name" value="alpha/beta-Hydrolases"/>
    <property type="match status" value="1"/>
</dbReference>
<feature type="binding site" evidence="5">
    <location>
        <begin position="88"/>
        <end position="89"/>
    </location>
    <ligand>
        <name>substrate</name>
    </ligand>
</feature>
<dbReference type="InterPro" id="IPR029058">
    <property type="entry name" value="AB_hydrolase_fold"/>
</dbReference>
<dbReference type="STRING" id="1461322.OJ16_02985"/>
<feature type="active site" evidence="5">
    <location>
        <position position="249"/>
    </location>
</feature>
<evidence type="ECO:0000256" key="3">
    <source>
        <dbReference type="ARBA" id="ARBA00022756"/>
    </source>
</evidence>
<keyword evidence="3 5" id="KW-0093">Biotin biosynthesis</keyword>
<accession>A0A0C2NYR8</accession>
<feature type="active site" evidence="5">
    <location>
        <position position="221"/>
    </location>
</feature>
<evidence type="ECO:0000313" key="8">
    <source>
        <dbReference type="Proteomes" id="UP000031672"/>
    </source>
</evidence>